<evidence type="ECO:0000256" key="6">
    <source>
        <dbReference type="ARBA" id="ARBA00038515"/>
    </source>
</evidence>
<gene>
    <name evidence="9" type="ORF">FH972_010202</name>
</gene>
<evidence type="ECO:0000313" key="9">
    <source>
        <dbReference type="EMBL" id="KAE8037628.1"/>
    </source>
</evidence>
<keyword evidence="3 7" id="KW-0732">Signal</keyword>
<dbReference type="OrthoDB" id="696781at2759"/>
<comment type="similarity">
    <text evidence="6">Belongs to the cysteine-rich repeat secretory protein family.</text>
</comment>
<keyword evidence="4" id="KW-0677">Repeat</keyword>
<dbReference type="PANTHER" id="PTHR32411:SF43">
    <property type="entry name" value="CYSTEINE-RICH REPEAT SECRETORY PROTEIN 38"/>
    <property type="match status" value="1"/>
</dbReference>
<organism evidence="9 10">
    <name type="scientific">Carpinus fangiana</name>
    <dbReference type="NCBI Taxonomy" id="176857"/>
    <lineage>
        <taxon>Eukaryota</taxon>
        <taxon>Viridiplantae</taxon>
        <taxon>Streptophyta</taxon>
        <taxon>Embryophyta</taxon>
        <taxon>Tracheophyta</taxon>
        <taxon>Spermatophyta</taxon>
        <taxon>Magnoliopsida</taxon>
        <taxon>eudicotyledons</taxon>
        <taxon>Gunneridae</taxon>
        <taxon>Pentapetalae</taxon>
        <taxon>rosids</taxon>
        <taxon>fabids</taxon>
        <taxon>Fagales</taxon>
        <taxon>Betulaceae</taxon>
        <taxon>Carpinus</taxon>
    </lineage>
</organism>
<feature type="domain" description="Gnk2-homologous" evidence="8">
    <location>
        <begin position="133"/>
        <end position="238"/>
    </location>
</feature>
<reference evidence="9 10" key="1">
    <citation type="submission" date="2019-06" db="EMBL/GenBank/DDBJ databases">
        <title>A chromosomal-level reference genome of Carpinus fangiana (Coryloideae, Betulaceae).</title>
        <authorList>
            <person name="Yang X."/>
            <person name="Wang Z."/>
            <person name="Zhang L."/>
            <person name="Hao G."/>
            <person name="Liu J."/>
            <person name="Yang Y."/>
        </authorList>
    </citation>
    <scope>NUCLEOTIDE SEQUENCE [LARGE SCALE GENOMIC DNA]</scope>
    <source>
        <strain evidence="9">Cfa_2016G</strain>
        <tissue evidence="9">Leaf</tissue>
    </source>
</reference>
<dbReference type="EMBL" id="CM017324">
    <property type="protein sequence ID" value="KAE8037628.1"/>
    <property type="molecule type" value="Genomic_DNA"/>
</dbReference>
<evidence type="ECO:0000259" key="8">
    <source>
        <dbReference type="PROSITE" id="PS51473"/>
    </source>
</evidence>
<sequence length="241" mass="26347">MLASKHIALSFLFFCLSLHIANGADPLYHFCFSQENYTANSPYATNLKGLLNLLSVKVPPTGFGLGSTGESQSQINGLALCRGDVSSTNCKTCVVDAGKELPSRCPHKKGAIIWYDNCLLKYSNMDFFGEIDNENKFYMWNVQDVDNPTSFNQKVKDLLSKLSNKAYDIPKLYAAGELELGSSQTLYGLAQCTRDLSGVDCKKCLDGAIGELPNCCNGKRGGRVVGGSCNVRYELYPFVDA</sequence>
<dbReference type="PROSITE" id="PS51473">
    <property type="entry name" value="GNK2"/>
    <property type="match status" value="2"/>
</dbReference>
<keyword evidence="10" id="KW-1185">Reference proteome</keyword>
<accession>A0A660KQC0</accession>
<dbReference type="InterPro" id="IPR038408">
    <property type="entry name" value="GNK2_sf"/>
</dbReference>
<dbReference type="FunFam" id="3.30.430.20:FF:000009">
    <property type="entry name" value="Cysteine-rich receptor-like protein kinase 28"/>
    <property type="match status" value="1"/>
</dbReference>
<evidence type="ECO:0000256" key="1">
    <source>
        <dbReference type="ARBA" id="ARBA00004613"/>
    </source>
</evidence>
<evidence type="ECO:0000256" key="5">
    <source>
        <dbReference type="ARBA" id="ARBA00023180"/>
    </source>
</evidence>
<protein>
    <recommendedName>
        <fullName evidence="8">Gnk2-homologous domain-containing protein</fullName>
    </recommendedName>
</protein>
<name>A0A660KQC0_9ROSI</name>
<keyword evidence="5" id="KW-0325">Glycoprotein</keyword>
<dbReference type="Pfam" id="PF01657">
    <property type="entry name" value="Stress-antifung"/>
    <property type="match status" value="2"/>
</dbReference>
<dbReference type="CDD" id="cd23509">
    <property type="entry name" value="Gnk2-like"/>
    <property type="match status" value="2"/>
</dbReference>
<feature type="signal peptide" evidence="7">
    <location>
        <begin position="1"/>
        <end position="23"/>
    </location>
</feature>
<dbReference type="Gene3D" id="3.30.430.20">
    <property type="entry name" value="Gnk2 domain, C-X8-C-X2-C motif"/>
    <property type="match status" value="2"/>
</dbReference>
<dbReference type="Proteomes" id="UP000327013">
    <property type="component" value="Chromosome 4"/>
</dbReference>
<evidence type="ECO:0000256" key="4">
    <source>
        <dbReference type="ARBA" id="ARBA00022737"/>
    </source>
</evidence>
<dbReference type="AlphaFoldDB" id="A0A660KQC0"/>
<evidence type="ECO:0000256" key="2">
    <source>
        <dbReference type="ARBA" id="ARBA00022525"/>
    </source>
</evidence>
<evidence type="ECO:0000256" key="7">
    <source>
        <dbReference type="SAM" id="SignalP"/>
    </source>
</evidence>
<evidence type="ECO:0000313" key="10">
    <source>
        <dbReference type="Proteomes" id="UP000327013"/>
    </source>
</evidence>
<comment type="subcellular location">
    <subcellularLocation>
        <location evidence="1">Secreted</location>
    </subcellularLocation>
</comment>
<dbReference type="InterPro" id="IPR002902">
    <property type="entry name" value="GNK2"/>
</dbReference>
<keyword evidence="2" id="KW-0964">Secreted</keyword>
<feature type="domain" description="Gnk2-homologous" evidence="8">
    <location>
        <begin position="25"/>
        <end position="127"/>
    </location>
</feature>
<evidence type="ECO:0000256" key="3">
    <source>
        <dbReference type="ARBA" id="ARBA00022729"/>
    </source>
</evidence>
<dbReference type="InterPro" id="IPR050581">
    <property type="entry name" value="CRR_secretory_protein"/>
</dbReference>
<dbReference type="GO" id="GO:0005576">
    <property type="term" value="C:extracellular region"/>
    <property type="evidence" value="ECO:0007669"/>
    <property type="project" value="UniProtKB-SubCell"/>
</dbReference>
<dbReference type="FunFam" id="3.30.430.20:FF:000012">
    <property type="entry name" value="Cysteine-rich receptor-like protein kinase 25"/>
    <property type="match status" value="1"/>
</dbReference>
<feature type="chain" id="PRO_5024907505" description="Gnk2-homologous domain-containing protein" evidence="7">
    <location>
        <begin position="24"/>
        <end position="241"/>
    </location>
</feature>
<dbReference type="PANTHER" id="PTHR32411">
    <property type="entry name" value="CYSTEINE-RICH REPEAT SECRETORY PROTEIN 38-RELATED"/>
    <property type="match status" value="1"/>
</dbReference>
<proteinExistence type="inferred from homology"/>